<sequence length="249" mass="26689">MAKLLRVLPASIYELAVSWCLGRLALGWLGFGWLGFELGSGLVRVWVQRAIRAGVALTLTPPVLTRYTQSKNVFVAAKRDTNLRTVRSPHRTAIPATQMSQDHGISKCPTRKAEVAAKQAAKAAKIAAATDAAWDALTEEERAAIKAQREAAKAAREATAASEYLSGSSLKAQNGRQIDGAQNIVADALIENATEQSAGLSGEGIGNLKKGSWIKKGRVIILDGYPELTVMRASWMTVKSTVLQSISHP</sequence>
<dbReference type="EMBL" id="JARKIB010000021">
    <property type="protein sequence ID" value="KAJ7767755.1"/>
    <property type="molecule type" value="Genomic_DNA"/>
</dbReference>
<keyword evidence="2" id="KW-1185">Reference proteome</keyword>
<accession>A0AAD7JM37</accession>
<evidence type="ECO:0000313" key="2">
    <source>
        <dbReference type="Proteomes" id="UP001215598"/>
    </source>
</evidence>
<organism evidence="1 2">
    <name type="scientific">Mycena metata</name>
    <dbReference type="NCBI Taxonomy" id="1033252"/>
    <lineage>
        <taxon>Eukaryota</taxon>
        <taxon>Fungi</taxon>
        <taxon>Dikarya</taxon>
        <taxon>Basidiomycota</taxon>
        <taxon>Agaricomycotina</taxon>
        <taxon>Agaricomycetes</taxon>
        <taxon>Agaricomycetidae</taxon>
        <taxon>Agaricales</taxon>
        <taxon>Marasmiineae</taxon>
        <taxon>Mycenaceae</taxon>
        <taxon>Mycena</taxon>
    </lineage>
</organism>
<dbReference type="Proteomes" id="UP001215598">
    <property type="component" value="Unassembled WGS sequence"/>
</dbReference>
<proteinExistence type="predicted"/>
<name>A0AAD7JM37_9AGAR</name>
<evidence type="ECO:0000313" key="1">
    <source>
        <dbReference type="EMBL" id="KAJ7767755.1"/>
    </source>
</evidence>
<protein>
    <submittedName>
        <fullName evidence="1">Uncharacterized protein</fullName>
    </submittedName>
</protein>
<reference evidence="1" key="1">
    <citation type="submission" date="2023-03" db="EMBL/GenBank/DDBJ databases">
        <title>Massive genome expansion in bonnet fungi (Mycena s.s.) driven by repeated elements and novel gene families across ecological guilds.</title>
        <authorList>
            <consortium name="Lawrence Berkeley National Laboratory"/>
            <person name="Harder C.B."/>
            <person name="Miyauchi S."/>
            <person name="Viragh M."/>
            <person name="Kuo A."/>
            <person name="Thoen E."/>
            <person name="Andreopoulos B."/>
            <person name="Lu D."/>
            <person name="Skrede I."/>
            <person name="Drula E."/>
            <person name="Henrissat B."/>
            <person name="Morin E."/>
            <person name="Kohler A."/>
            <person name="Barry K."/>
            <person name="LaButti K."/>
            <person name="Morin E."/>
            <person name="Salamov A."/>
            <person name="Lipzen A."/>
            <person name="Mereny Z."/>
            <person name="Hegedus B."/>
            <person name="Baldrian P."/>
            <person name="Stursova M."/>
            <person name="Weitz H."/>
            <person name="Taylor A."/>
            <person name="Grigoriev I.V."/>
            <person name="Nagy L.G."/>
            <person name="Martin F."/>
            <person name="Kauserud H."/>
        </authorList>
    </citation>
    <scope>NUCLEOTIDE SEQUENCE</scope>
    <source>
        <strain evidence="1">CBHHK182m</strain>
    </source>
</reference>
<gene>
    <name evidence="1" type="ORF">B0H16DRAFT_1453379</name>
</gene>
<dbReference type="AlphaFoldDB" id="A0AAD7JM37"/>
<comment type="caution">
    <text evidence="1">The sequence shown here is derived from an EMBL/GenBank/DDBJ whole genome shotgun (WGS) entry which is preliminary data.</text>
</comment>